<evidence type="ECO:0000313" key="2">
    <source>
        <dbReference type="Proteomes" id="UP000244005"/>
    </source>
</evidence>
<keyword evidence="2" id="KW-1185">Reference proteome</keyword>
<dbReference type="Gramene" id="Mp2g19390.1">
    <property type="protein sequence ID" value="Mp2g19390.1.cds1"/>
    <property type="gene ID" value="Mp2g19390"/>
</dbReference>
<protein>
    <submittedName>
        <fullName evidence="1">Uncharacterized protein</fullName>
    </submittedName>
</protein>
<organism evidence="1 2">
    <name type="scientific">Marchantia polymorpha</name>
    <name type="common">Common liverwort</name>
    <name type="synonym">Marchantia aquatica</name>
    <dbReference type="NCBI Taxonomy" id="3197"/>
    <lineage>
        <taxon>Eukaryota</taxon>
        <taxon>Viridiplantae</taxon>
        <taxon>Streptophyta</taxon>
        <taxon>Embryophyta</taxon>
        <taxon>Marchantiophyta</taxon>
        <taxon>Marchantiopsida</taxon>
        <taxon>Marchantiidae</taxon>
        <taxon>Marchantiales</taxon>
        <taxon>Marchantiaceae</taxon>
        <taxon>Marchantia</taxon>
    </lineage>
</organism>
<name>A0A2R6WVI1_MARPO</name>
<accession>A0A2R6WVI1</accession>
<dbReference type="AlphaFoldDB" id="A0A2R6WVI1"/>
<dbReference type="Proteomes" id="UP000244005">
    <property type="component" value="Unassembled WGS sequence"/>
</dbReference>
<gene>
    <name evidence="1" type="ORF">MARPO_0055s0113</name>
</gene>
<dbReference type="EMBL" id="KZ772727">
    <property type="protein sequence ID" value="PTQ37863.1"/>
    <property type="molecule type" value="Genomic_DNA"/>
</dbReference>
<evidence type="ECO:0000313" key="1">
    <source>
        <dbReference type="EMBL" id="PTQ37863.1"/>
    </source>
</evidence>
<sequence length="123" mass="13514">MPEDDSAWLDAAPLPVSSEINYALSKFRSASSGRNIVPDRHRPPPNSKVDCEVTKVPREQRFSGFRRRVRLFSDASGIFLGGGVPASLSFAVSVLRPDPGLGHMFWYKNTGNGGHQCFIIVLV</sequence>
<reference evidence="2" key="1">
    <citation type="journal article" date="2017" name="Cell">
        <title>Insights into land plant evolution garnered from the Marchantia polymorpha genome.</title>
        <authorList>
            <person name="Bowman J.L."/>
            <person name="Kohchi T."/>
            <person name="Yamato K.T."/>
            <person name="Jenkins J."/>
            <person name="Shu S."/>
            <person name="Ishizaki K."/>
            <person name="Yamaoka S."/>
            <person name="Nishihama R."/>
            <person name="Nakamura Y."/>
            <person name="Berger F."/>
            <person name="Adam C."/>
            <person name="Aki S.S."/>
            <person name="Althoff F."/>
            <person name="Araki T."/>
            <person name="Arteaga-Vazquez M.A."/>
            <person name="Balasubrmanian S."/>
            <person name="Barry K."/>
            <person name="Bauer D."/>
            <person name="Boehm C.R."/>
            <person name="Briginshaw L."/>
            <person name="Caballero-Perez J."/>
            <person name="Catarino B."/>
            <person name="Chen F."/>
            <person name="Chiyoda S."/>
            <person name="Chovatia M."/>
            <person name="Davies K.M."/>
            <person name="Delmans M."/>
            <person name="Demura T."/>
            <person name="Dierschke T."/>
            <person name="Dolan L."/>
            <person name="Dorantes-Acosta A.E."/>
            <person name="Eklund D.M."/>
            <person name="Florent S.N."/>
            <person name="Flores-Sandoval E."/>
            <person name="Fujiyama A."/>
            <person name="Fukuzawa H."/>
            <person name="Galik B."/>
            <person name="Grimanelli D."/>
            <person name="Grimwood J."/>
            <person name="Grossniklaus U."/>
            <person name="Hamada T."/>
            <person name="Haseloff J."/>
            <person name="Hetherington A.J."/>
            <person name="Higo A."/>
            <person name="Hirakawa Y."/>
            <person name="Hundley H.N."/>
            <person name="Ikeda Y."/>
            <person name="Inoue K."/>
            <person name="Inoue S.I."/>
            <person name="Ishida S."/>
            <person name="Jia Q."/>
            <person name="Kakita M."/>
            <person name="Kanazawa T."/>
            <person name="Kawai Y."/>
            <person name="Kawashima T."/>
            <person name="Kennedy M."/>
            <person name="Kinose K."/>
            <person name="Kinoshita T."/>
            <person name="Kohara Y."/>
            <person name="Koide E."/>
            <person name="Komatsu K."/>
            <person name="Kopischke S."/>
            <person name="Kubo M."/>
            <person name="Kyozuka J."/>
            <person name="Lagercrantz U."/>
            <person name="Lin S.S."/>
            <person name="Lindquist E."/>
            <person name="Lipzen A.M."/>
            <person name="Lu C.W."/>
            <person name="De Luna E."/>
            <person name="Martienssen R.A."/>
            <person name="Minamino N."/>
            <person name="Mizutani M."/>
            <person name="Mizutani M."/>
            <person name="Mochizuki N."/>
            <person name="Monte I."/>
            <person name="Mosher R."/>
            <person name="Nagasaki H."/>
            <person name="Nakagami H."/>
            <person name="Naramoto S."/>
            <person name="Nishitani K."/>
            <person name="Ohtani M."/>
            <person name="Okamoto T."/>
            <person name="Okumura M."/>
            <person name="Phillips J."/>
            <person name="Pollak B."/>
            <person name="Reinders A."/>
            <person name="Rovekamp M."/>
            <person name="Sano R."/>
            <person name="Sawa S."/>
            <person name="Schmid M.W."/>
            <person name="Shirakawa M."/>
            <person name="Solano R."/>
            <person name="Spunde A."/>
            <person name="Suetsugu N."/>
            <person name="Sugano S."/>
            <person name="Sugiyama A."/>
            <person name="Sun R."/>
            <person name="Suzuki Y."/>
            <person name="Takenaka M."/>
            <person name="Takezawa D."/>
            <person name="Tomogane H."/>
            <person name="Tsuzuki M."/>
            <person name="Ueda T."/>
            <person name="Umeda M."/>
            <person name="Ward J.M."/>
            <person name="Watanabe Y."/>
            <person name="Yazaki K."/>
            <person name="Yokoyama R."/>
            <person name="Yoshitake Y."/>
            <person name="Yotsui I."/>
            <person name="Zachgo S."/>
            <person name="Schmutz J."/>
        </authorList>
    </citation>
    <scope>NUCLEOTIDE SEQUENCE [LARGE SCALE GENOMIC DNA]</scope>
    <source>
        <strain evidence="2">Tak-1</strain>
    </source>
</reference>
<proteinExistence type="predicted"/>